<dbReference type="SUPFAM" id="SSF81324">
    <property type="entry name" value="Voltage-gated potassium channels"/>
    <property type="match status" value="1"/>
</dbReference>
<dbReference type="KEGG" id="mpt:Mpe_A3241"/>
<keyword evidence="1" id="KW-0812">Transmembrane</keyword>
<reference evidence="3 4" key="1">
    <citation type="journal article" date="2007" name="J. Bacteriol.">
        <title>Whole-genome analysis of the methyl tert-butyl ether-degrading beta-proteobacterium Methylibium petroleiphilum PM1.</title>
        <authorList>
            <person name="Kane S.R."/>
            <person name="Chakicherla A.Y."/>
            <person name="Chain P.S.G."/>
            <person name="Schmidt R."/>
            <person name="Shin M.W."/>
            <person name="Legler T.C."/>
            <person name="Scow K.M."/>
            <person name="Larimer F.W."/>
            <person name="Lucas S.M."/>
            <person name="Richardson P.M."/>
            <person name="Hristova K.R."/>
        </authorList>
    </citation>
    <scope>NUCLEOTIDE SEQUENCE [LARGE SCALE GENOMIC DNA]</scope>
    <source>
        <strain evidence="4">ATCC BAA-1232 / LMG 22953 / PM1</strain>
    </source>
</reference>
<dbReference type="RefSeq" id="WP_011830817.1">
    <property type="nucleotide sequence ID" value="NC_008825.1"/>
</dbReference>
<name>A2SKV5_METPP</name>
<organism evidence="3 4">
    <name type="scientific">Methylibium petroleiphilum (strain ATCC BAA-1232 / LMG 22953 / PM1)</name>
    <dbReference type="NCBI Taxonomy" id="420662"/>
    <lineage>
        <taxon>Bacteria</taxon>
        <taxon>Pseudomonadati</taxon>
        <taxon>Pseudomonadota</taxon>
        <taxon>Betaproteobacteria</taxon>
        <taxon>Burkholderiales</taxon>
        <taxon>Sphaerotilaceae</taxon>
        <taxon>Methylibium</taxon>
    </lineage>
</organism>
<dbReference type="eggNOG" id="ENOG5031669">
    <property type="taxonomic scope" value="Bacteria"/>
</dbReference>
<keyword evidence="1" id="KW-0472">Membrane</keyword>
<sequence>MALVVFSCVLLIVATTLTHYEVLNLLTRLLDRLHWPGRAKLIVAVLGCFIGHGAEILLYGAGYWLLIISAGHGSLGGTATPDLGSALYFSAETYTSLGFGDVVPAGPVRLLAGVEALNGLLLIGWSASFLYLEMERFWRRRER</sequence>
<dbReference type="Gene3D" id="1.10.287.70">
    <property type="match status" value="1"/>
</dbReference>
<feature type="domain" description="Potassium channel" evidence="2">
    <location>
        <begin position="66"/>
        <end position="129"/>
    </location>
</feature>
<feature type="transmembrane region" description="Helical" evidence="1">
    <location>
        <begin position="111"/>
        <end position="132"/>
    </location>
</feature>
<evidence type="ECO:0000313" key="3">
    <source>
        <dbReference type="EMBL" id="ABM96194.1"/>
    </source>
</evidence>
<protein>
    <recommendedName>
        <fullName evidence="2">Potassium channel domain-containing protein</fullName>
    </recommendedName>
</protein>
<accession>A2SKV5</accession>
<dbReference type="AlphaFoldDB" id="A2SKV5"/>
<dbReference type="HOGENOM" id="CLU_116321_0_1_4"/>
<feature type="transmembrane region" description="Helical" evidence="1">
    <location>
        <begin position="42"/>
        <end position="66"/>
    </location>
</feature>
<keyword evidence="4" id="KW-1185">Reference proteome</keyword>
<gene>
    <name evidence="3" type="ordered locus">Mpe_A3241</name>
</gene>
<evidence type="ECO:0000256" key="1">
    <source>
        <dbReference type="SAM" id="Phobius"/>
    </source>
</evidence>
<dbReference type="STRING" id="420662.Mpe_A3241"/>
<keyword evidence="1" id="KW-1133">Transmembrane helix</keyword>
<dbReference type="EMBL" id="CP000555">
    <property type="protein sequence ID" value="ABM96194.1"/>
    <property type="molecule type" value="Genomic_DNA"/>
</dbReference>
<evidence type="ECO:0000313" key="4">
    <source>
        <dbReference type="Proteomes" id="UP000000366"/>
    </source>
</evidence>
<dbReference type="InterPro" id="IPR013099">
    <property type="entry name" value="K_chnl_dom"/>
</dbReference>
<proteinExistence type="predicted"/>
<dbReference type="Proteomes" id="UP000000366">
    <property type="component" value="Chromosome"/>
</dbReference>
<evidence type="ECO:0000259" key="2">
    <source>
        <dbReference type="Pfam" id="PF07885"/>
    </source>
</evidence>
<dbReference type="Pfam" id="PF07885">
    <property type="entry name" value="Ion_trans_2"/>
    <property type="match status" value="1"/>
</dbReference>